<organism evidence="1 2">
    <name type="scientific">Vagococcus vulneris</name>
    <dbReference type="NCBI Taxonomy" id="1977869"/>
    <lineage>
        <taxon>Bacteria</taxon>
        <taxon>Bacillati</taxon>
        <taxon>Bacillota</taxon>
        <taxon>Bacilli</taxon>
        <taxon>Lactobacillales</taxon>
        <taxon>Enterococcaceae</taxon>
        <taxon>Vagococcus</taxon>
    </lineage>
</organism>
<evidence type="ECO:0000313" key="2">
    <source>
        <dbReference type="Proteomes" id="UP000287857"/>
    </source>
</evidence>
<dbReference type="Pfam" id="PF20911">
    <property type="entry name" value="GP7"/>
    <property type="match status" value="1"/>
</dbReference>
<sequence length="280" mass="30965">MSLSLTLKESLKLTTETLQSGVIEILGEESKILALLPFKDISGSGYSYNMQKNIPEVKFRAIGESYDPQKIEIENRVETLAILGDEAIVDTYQAQVFSDINDLMAVEISLRTKALANTYEKTFLFGDLEKDIHSFNGLSKRVISKQVIQSMGVITDDIDFAVDMIHGEPNAVIMSKSMRRTLTNNNRGLITKARNDFGVQVKQYGDMTIVDLDDEMMGDEVNNIYVVKLSEDSGVCGIQNGGILVTPLGNVGTSPKVKTRIEWFTGLAVLDDRAIVKIIS</sequence>
<dbReference type="RefSeq" id="WP_125983062.1">
    <property type="nucleotide sequence ID" value="NZ_NGJS01000002.1"/>
</dbReference>
<dbReference type="EMBL" id="NGJS01000002">
    <property type="protein sequence ID" value="RSU00110.1"/>
    <property type="molecule type" value="Genomic_DNA"/>
</dbReference>
<comment type="caution">
    <text evidence="1">The sequence shown here is derived from an EMBL/GenBank/DDBJ whole genome shotgun (WGS) entry which is preliminary data.</text>
</comment>
<protein>
    <recommendedName>
        <fullName evidence="3">Phage major capsid protein</fullName>
    </recommendedName>
</protein>
<gene>
    <name evidence="1" type="ORF">CBF37_02080</name>
</gene>
<dbReference type="NCBIfam" id="NF045672">
    <property type="entry name" value="MCP_gp7_epsi_15"/>
    <property type="match status" value="1"/>
</dbReference>
<dbReference type="AlphaFoldDB" id="A0A430A155"/>
<dbReference type="SUPFAM" id="SSF56563">
    <property type="entry name" value="Major capsid protein gp5"/>
    <property type="match status" value="1"/>
</dbReference>
<dbReference type="OrthoDB" id="3514784at2"/>
<proteinExistence type="predicted"/>
<evidence type="ECO:0008006" key="3">
    <source>
        <dbReference type="Google" id="ProtNLM"/>
    </source>
</evidence>
<dbReference type="Proteomes" id="UP000287857">
    <property type="component" value="Unassembled WGS sequence"/>
</dbReference>
<evidence type="ECO:0000313" key="1">
    <source>
        <dbReference type="EMBL" id="RSU00110.1"/>
    </source>
</evidence>
<name>A0A430A155_9ENTE</name>
<accession>A0A430A155</accession>
<dbReference type="InterPro" id="IPR048813">
    <property type="entry name" value="GP7-like"/>
</dbReference>
<keyword evidence="2" id="KW-1185">Reference proteome</keyword>
<reference evidence="1 2" key="1">
    <citation type="submission" date="2017-05" db="EMBL/GenBank/DDBJ databases">
        <title>Vagococcus spp. assemblies.</title>
        <authorList>
            <person name="Gulvik C.A."/>
        </authorList>
    </citation>
    <scope>NUCLEOTIDE SEQUENCE [LARGE SCALE GENOMIC DNA]</scope>
    <source>
        <strain evidence="1 2">SS1995</strain>
    </source>
</reference>